<name>A0ABV5W495_9BACL</name>
<dbReference type="EMBL" id="JBHMAG010000018">
    <property type="protein sequence ID" value="MFB9755388.1"/>
    <property type="molecule type" value="Genomic_DNA"/>
</dbReference>
<dbReference type="InterPro" id="IPR001387">
    <property type="entry name" value="Cro/C1-type_HTH"/>
</dbReference>
<evidence type="ECO:0000313" key="2">
    <source>
        <dbReference type="EMBL" id="MFB9755388.1"/>
    </source>
</evidence>
<accession>A0ABV5W495</accession>
<dbReference type="Gene3D" id="3.30.450.180">
    <property type="match status" value="1"/>
</dbReference>
<organism evidence="2 3">
    <name type="scientific">Paenibacillus hodogayensis</name>
    <dbReference type="NCBI Taxonomy" id="279208"/>
    <lineage>
        <taxon>Bacteria</taxon>
        <taxon>Bacillati</taxon>
        <taxon>Bacillota</taxon>
        <taxon>Bacilli</taxon>
        <taxon>Bacillales</taxon>
        <taxon>Paenibacillaceae</taxon>
        <taxon>Paenibacillus</taxon>
    </lineage>
</organism>
<evidence type="ECO:0000259" key="1">
    <source>
        <dbReference type="SMART" id="SM00530"/>
    </source>
</evidence>
<dbReference type="Pfam" id="PF13560">
    <property type="entry name" value="HTH_31"/>
    <property type="match status" value="1"/>
</dbReference>
<dbReference type="InterPro" id="IPR010982">
    <property type="entry name" value="Lambda_DNA-bd_dom_sf"/>
</dbReference>
<reference evidence="2 3" key="1">
    <citation type="submission" date="2024-09" db="EMBL/GenBank/DDBJ databases">
        <authorList>
            <person name="Sun Q."/>
            <person name="Mori K."/>
        </authorList>
    </citation>
    <scope>NUCLEOTIDE SEQUENCE [LARGE SCALE GENOMIC DNA]</scope>
    <source>
        <strain evidence="2 3">JCM 12520</strain>
    </source>
</reference>
<keyword evidence="3" id="KW-1185">Reference proteome</keyword>
<proteinExistence type="predicted"/>
<dbReference type="Gene3D" id="1.10.260.40">
    <property type="entry name" value="lambda repressor-like DNA-binding domains"/>
    <property type="match status" value="1"/>
</dbReference>
<protein>
    <submittedName>
        <fullName evidence="2">Helix-turn-helix transcriptional regulator</fullName>
    </submittedName>
</protein>
<gene>
    <name evidence="2" type="ORF">ACFFNY_27750</name>
</gene>
<dbReference type="Proteomes" id="UP001589619">
    <property type="component" value="Unassembled WGS sequence"/>
</dbReference>
<dbReference type="CDD" id="cd00093">
    <property type="entry name" value="HTH_XRE"/>
    <property type="match status" value="1"/>
</dbReference>
<dbReference type="InterPro" id="IPR041413">
    <property type="entry name" value="MLTR_LBD"/>
</dbReference>
<sequence>MDSAKQRYIELGDFLKTRRARISPSRVGLPEGGRRRIPGLRREEVASLAGIGVTWYTWLEQGRPIQVSAQLLESLARVLMLDKEETVHLYTLARQAPPVYYPAYNQTIHPMHQHVLDSLTLSPSLILDTRWNVIAWNRAASLVFLDYSLVPIGKRNLIRLMFTDSPYRQLFDDWELYAQGVLARFRAAYGKYVADPWLVDFVEELRSLSKEFDRWWPMHNVEKEQEKYKIVRHPALGQLDFEHTSYLVSDDTSLRLYVNTPMAGTGTGEKIRQLLGQTAQPVC</sequence>
<feature type="domain" description="HTH cro/C1-type" evidence="1">
    <location>
        <begin position="14"/>
        <end position="86"/>
    </location>
</feature>
<dbReference type="PANTHER" id="PTHR35010:SF2">
    <property type="entry name" value="BLL4672 PROTEIN"/>
    <property type="match status" value="1"/>
</dbReference>
<dbReference type="PANTHER" id="PTHR35010">
    <property type="entry name" value="BLL4672 PROTEIN-RELATED"/>
    <property type="match status" value="1"/>
</dbReference>
<dbReference type="SMART" id="SM00530">
    <property type="entry name" value="HTH_XRE"/>
    <property type="match status" value="1"/>
</dbReference>
<evidence type="ECO:0000313" key="3">
    <source>
        <dbReference type="Proteomes" id="UP001589619"/>
    </source>
</evidence>
<dbReference type="RefSeq" id="WP_344908289.1">
    <property type="nucleotide sequence ID" value="NZ_BAAAYO010000006.1"/>
</dbReference>
<comment type="caution">
    <text evidence="2">The sequence shown here is derived from an EMBL/GenBank/DDBJ whole genome shotgun (WGS) entry which is preliminary data.</text>
</comment>
<dbReference type="Pfam" id="PF17765">
    <property type="entry name" value="MLTR_LBD"/>
    <property type="match status" value="1"/>
</dbReference>
<dbReference type="SUPFAM" id="SSF47413">
    <property type="entry name" value="lambda repressor-like DNA-binding domains"/>
    <property type="match status" value="1"/>
</dbReference>